<organism evidence="1 2">
    <name type="scientific">Batillaria attramentaria</name>
    <dbReference type="NCBI Taxonomy" id="370345"/>
    <lineage>
        <taxon>Eukaryota</taxon>
        <taxon>Metazoa</taxon>
        <taxon>Spiralia</taxon>
        <taxon>Lophotrochozoa</taxon>
        <taxon>Mollusca</taxon>
        <taxon>Gastropoda</taxon>
        <taxon>Caenogastropoda</taxon>
        <taxon>Sorbeoconcha</taxon>
        <taxon>Cerithioidea</taxon>
        <taxon>Batillariidae</taxon>
        <taxon>Batillaria</taxon>
    </lineage>
</organism>
<protein>
    <submittedName>
        <fullName evidence="1">Uncharacterized protein</fullName>
    </submittedName>
</protein>
<comment type="caution">
    <text evidence="1">The sequence shown here is derived from an EMBL/GenBank/DDBJ whole genome shotgun (WGS) entry which is preliminary data.</text>
</comment>
<name>A0ABD0MAV5_9CAEN</name>
<gene>
    <name evidence="1" type="ORF">BaRGS_00000109</name>
</gene>
<dbReference type="Proteomes" id="UP001519460">
    <property type="component" value="Unassembled WGS sequence"/>
</dbReference>
<evidence type="ECO:0000313" key="2">
    <source>
        <dbReference type="Proteomes" id="UP001519460"/>
    </source>
</evidence>
<proteinExistence type="predicted"/>
<reference evidence="1 2" key="1">
    <citation type="journal article" date="2023" name="Sci. Data">
        <title>Genome assembly of the Korean intertidal mud-creeper Batillaria attramentaria.</title>
        <authorList>
            <person name="Patra A.K."/>
            <person name="Ho P.T."/>
            <person name="Jun S."/>
            <person name="Lee S.J."/>
            <person name="Kim Y."/>
            <person name="Won Y.J."/>
        </authorList>
    </citation>
    <scope>NUCLEOTIDE SEQUENCE [LARGE SCALE GENOMIC DNA]</scope>
    <source>
        <strain evidence="1">Wonlab-2016</strain>
    </source>
</reference>
<keyword evidence="2" id="KW-1185">Reference proteome</keyword>
<dbReference type="EMBL" id="JACVVK020000001">
    <property type="protein sequence ID" value="KAK7508543.1"/>
    <property type="molecule type" value="Genomic_DNA"/>
</dbReference>
<sequence>MSSQFQTILRRKPYALRNELTGSSVGKILEQPPVFNLDRVSPRRHELSFFSLSVVITESSDEDVFIQVALSRGKNQLPFEDYAAGNVCN</sequence>
<evidence type="ECO:0000313" key="1">
    <source>
        <dbReference type="EMBL" id="KAK7508543.1"/>
    </source>
</evidence>
<dbReference type="AlphaFoldDB" id="A0ABD0MAV5"/>
<accession>A0ABD0MAV5</accession>